<keyword evidence="5" id="KW-1185">Reference proteome</keyword>
<dbReference type="PANTHER" id="PTHR12526:SF625">
    <property type="entry name" value="PHOSPHATIDYLINOSITOL GLYCAN-CLASS A"/>
    <property type="match status" value="1"/>
</dbReference>
<keyword evidence="1" id="KW-0328">Glycosyltransferase</keyword>
<feature type="domain" description="Glycosyltransferase subfamily 4-like N-terminal" evidence="3">
    <location>
        <begin position="1477"/>
        <end position="1675"/>
    </location>
</feature>
<evidence type="ECO:0000259" key="2">
    <source>
        <dbReference type="Pfam" id="PF00534"/>
    </source>
</evidence>
<name>A0AAV9XUM5_9CRYT</name>
<accession>A0AAV9XUM5</accession>
<dbReference type="CDD" id="cd03801">
    <property type="entry name" value="GT4_PimA-like"/>
    <property type="match status" value="1"/>
</dbReference>
<keyword evidence="1" id="KW-0808">Transferase</keyword>
<dbReference type="Pfam" id="PF13439">
    <property type="entry name" value="Glyco_transf_4"/>
    <property type="match status" value="1"/>
</dbReference>
<dbReference type="SUPFAM" id="SSF53756">
    <property type="entry name" value="UDP-Glycosyltransferase/glycogen phosphorylase"/>
    <property type="match status" value="1"/>
</dbReference>
<dbReference type="Gene3D" id="3.40.50.2000">
    <property type="entry name" value="Glycogen Phosphorylase B"/>
    <property type="match status" value="2"/>
</dbReference>
<dbReference type="InterPro" id="IPR028098">
    <property type="entry name" value="Glyco_trans_4-like_N"/>
</dbReference>
<comment type="caution">
    <text evidence="4">The sequence shown here is derived from an EMBL/GenBank/DDBJ whole genome shotgun (WGS) entry which is preliminary data.</text>
</comment>
<reference evidence="4 5" key="1">
    <citation type="submission" date="2023-10" db="EMBL/GenBank/DDBJ databases">
        <title>Comparative genomics analysis reveals potential genetic determinants of host preference in Cryptosporidium xiaoi.</title>
        <authorList>
            <person name="Xiao L."/>
            <person name="Li J."/>
        </authorList>
    </citation>
    <scope>NUCLEOTIDE SEQUENCE [LARGE SCALE GENOMIC DNA]</scope>
    <source>
        <strain evidence="4 5">52996</strain>
    </source>
</reference>
<evidence type="ECO:0000313" key="4">
    <source>
        <dbReference type="EMBL" id="KAK6587905.1"/>
    </source>
</evidence>
<dbReference type="InterPro" id="IPR017853">
    <property type="entry name" value="GH"/>
</dbReference>
<evidence type="ECO:0000256" key="1">
    <source>
        <dbReference type="ARBA" id="ARBA00022676"/>
    </source>
</evidence>
<dbReference type="Pfam" id="PF00534">
    <property type="entry name" value="Glycos_transf_1"/>
    <property type="match status" value="1"/>
</dbReference>
<dbReference type="SUPFAM" id="SSF51445">
    <property type="entry name" value="(Trans)glycosidases"/>
    <property type="match status" value="1"/>
</dbReference>
<dbReference type="GO" id="GO:0016757">
    <property type="term" value="F:glycosyltransferase activity"/>
    <property type="evidence" value="ECO:0007669"/>
    <property type="project" value="UniProtKB-KW"/>
</dbReference>
<dbReference type="Gene3D" id="3.20.20.80">
    <property type="entry name" value="Glycosidases"/>
    <property type="match status" value="3"/>
</dbReference>
<sequence length="2350" mass="267033">MSVISEKSYYHFDGNNHNKNEKVMRFELKEAMEVIIRHGKNDDRSNCTILNSYPLSMTIIRYCSNNEKTNIIRKLNEFSRVVKGSHWIVLEEVNDDDDDGEYKEISGLVRKKKEVRSRDNGTKNITMLEFFNYNEGLFRNNTAGIVDNIDEMNIMYNYFSHPNSILGMNIENKSNNGVFVDEDDSDINSNSNNANSDLFNTGRSKTSMATTLRRRRDFETGNSRSFFGITFSNPNNGLEMNSYKLKELDESCLAFMVKISNIESLDVSLNDLESIYNEFWFISENKSSKRVDINSNNSSCTDSINSYVEISNNSNNIKNSSSKDIENSLSHSGSFLTILAFKIEKNEDAEDSGDSSSEYNNRVMDMYMLHIFENNKEYEFISKSETWNDYLLSLMKMTKTDARNSGGILHKNRMEIEFSIHRLIYCCNSYEYKFSNTEEEGLLANKEKNGCIKLNIQEKASKVTGAVLVKSGMKKNDSCLKQVLCSSNVSSSTDLDSVTTSINSSRENLTMTDSSSVKKKSMEVIMDDSNSDLSFREKYVNSESDNNDNNVETINSDNNVKNRLRKNRNNELLNVESRVANAVFDSSNIERGNTLLGSVLKQELDSGILVSSLDNIDFWKSSLRTNCDFGIFGNTDCENLSSYISNTDSGNANDVCINSNVSTSTASSTGNISVNNKSSNIELTREEDEYYECRDMKYEPYELKRILTQMSLGRNARCSFKDCAYCNNLSSRECNKDIQDDNLWCKSGFKSFCQVYKRMGVVRLIEKTSELSGSDFGENVKNSNNISWLIREFIGDEISDMIFCNGKNRRRTIIEGNSKVLRVYLVGDFNNWNKTSHELSIETEDIEFKNKDKYVGYPEIPKFMKGRVYSIILRNEDLTNSGCGLSSFKLRIVTTRRKELESHEEVEESETYRLLTYSRNLTQSDIRDNGNNKLLDCLLDINEVGNDKINSSRLRYPLPMCVDIKGMTNWKSDKLTKNDSIFILDKIIRNTRLSSLYVYESNISCSNGLRADSKNRSTNSSYDNSNLTQDLSDEFGTFFNFKKNVLPRVSRGGYNTILFSDVLEHSRNYDYQYPCNYFVPHTEYGSLKEFKELVDECHKRGLLVLIDFNLTFGDIISSNSMLQPCDREVNNNLGSNAREVGEVINDGETNENKRIEDINDDVCSSNETNSFGVNNTSSRGIESDIKSGIENLFVDDSVLDLYESFMLTNINTINPSFFKHTPEVISSLFTFNKNYSRLNLCYIPMLSIVISSIYYLMTELGIDGFRFTLPDLFEEGDKYPLLASILALINDVVHSIKPYGITIANELLLRENMQERACSELSIPIEHGGIGFDFIWDVSICSSLQDIAIKNISYSLNNNIDGGLNIGRDIIESLIPFEDRMKLSGRRVLLLSKKKRKDRITARITDSKANSLGFDGGDEDTAKNIGSDQDVEERRKGAVELVCRTIRGIESLETKTITQNPLRIAMFSWESLHTHLVGGVSPHVSELSASLVRLGHEVHLFTRATGSSYIIKEHDGVLYHECPFQLNSDFVTEITNMCNSFVYHMQRWEDGLTKMSDHFIPNPQGKNNGTINMIKNGYRFNICHCHDWLAAPVLTSLRRIGNNNRTTIFTVHSTEYGRCGNQSFGGQSRRISDIEREGCHTADRLICVSGVLAEEVCRLFGVNRDKIKVIYNGIHCHAFDRVVMDDPGEIKRQFGIGPLEPTFLCVARMVIQKGVDLLVEAVPGILKYRNDAKFILVGDGHQKDEIEKRAHQLGVYNSIRFVGKKSGDDVVRLYKACDAVVVPSRNEPFGIVVLEGWTAGKPVVATTSGGPRDFLTPNVDGYLVEPCKDSIAWGCCEILKNFDHSRWMGSRGRVKAAYSFSWDTIARTTSYLYYEQTNTLDSAPSLVLKPNVPVMLQIFGENALHHHMTVFDDYYRSVNSLKIIKLLITTNFAFSKNGILQSMGSEFGNPDSFDFPRPNNNMDSSKLCCRWDLADNKNLRFKHIEFLNTFLVRIERILKWNNNNRVSNNINNRSRNNYEYYDITITGNEDGVDVANDRLEIESGNGKSSETVSLDNIVHDELDLILSSGNEYDNDTNNDVRGSNNVVYSREDMMNITYKKGGGLGSMIYNSLNNSSVKVLLCHESDKVLILERDLCTFVFNYSDKYYKNYGFGISSELPQSVLLDTQDERFGGNKKYVTSSYTLNTEKNNNSDSSYDYQHLQNRYEKNPDSFNLCGIHFTLDSISGFNIPSEYEYNDNNNGKNDSNNKILLSKNVISRELSAFEGSGRLLFGKEKPFDHSTNNSNFDPLSPYRYTNIQNLKQTIFLDMTPFSAYILAPFELVKKLPSEAVGNKLIFGESIDGFVDSIKYF</sequence>
<dbReference type="PANTHER" id="PTHR12526">
    <property type="entry name" value="GLYCOSYLTRANSFERASE"/>
    <property type="match status" value="1"/>
</dbReference>
<feature type="domain" description="Glycosyl transferase family 1" evidence="2">
    <location>
        <begin position="1689"/>
        <end position="1853"/>
    </location>
</feature>
<dbReference type="EMBL" id="JAWDEY010000036">
    <property type="protein sequence ID" value="KAK6587905.1"/>
    <property type="molecule type" value="Genomic_DNA"/>
</dbReference>
<evidence type="ECO:0000259" key="3">
    <source>
        <dbReference type="Pfam" id="PF13439"/>
    </source>
</evidence>
<evidence type="ECO:0000313" key="5">
    <source>
        <dbReference type="Proteomes" id="UP001311799"/>
    </source>
</evidence>
<dbReference type="InterPro" id="IPR001296">
    <property type="entry name" value="Glyco_trans_1"/>
</dbReference>
<organism evidence="4 5">
    <name type="scientific">Cryptosporidium xiaoi</name>
    <dbReference type="NCBI Taxonomy" id="659607"/>
    <lineage>
        <taxon>Eukaryota</taxon>
        <taxon>Sar</taxon>
        <taxon>Alveolata</taxon>
        <taxon>Apicomplexa</taxon>
        <taxon>Conoidasida</taxon>
        <taxon>Coccidia</taxon>
        <taxon>Eucoccidiorida</taxon>
        <taxon>Eimeriorina</taxon>
        <taxon>Cryptosporidiidae</taxon>
        <taxon>Cryptosporidium</taxon>
    </lineage>
</organism>
<protein>
    <submittedName>
        <fullName evidence="4">Uncharacterized protein</fullName>
    </submittedName>
</protein>
<dbReference type="InterPro" id="IPR013780">
    <property type="entry name" value="Glyco_hydro_b"/>
</dbReference>
<proteinExistence type="predicted"/>
<gene>
    <name evidence="4" type="ORF">RS030_81183</name>
</gene>
<dbReference type="Gene3D" id="2.60.40.1180">
    <property type="entry name" value="Golgi alpha-mannosidase II"/>
    <property type="match status" value="1"/>
</dbReference>
<dbReference type="Proteomes" id="UP001311799">
    <property type="component" value="Unassembled WGS sequence"/>
</dbReference>